<dbReference type="InterPro" id="IPR036662">
    <property type="entry name" value="PTS_EIIA_man-typ_sf"/>
</dbReference>
<dbReference type="PANTHER" id="PTHR33799:SF1">
    <property type="entry name" value="PTS SYSTEM MANNOSE-SPECIFIC EIIAB COMPONENT-RELATED"/>
    <property type="match status" value="1"/>
</dbReference>
<dbReference type="GO" id="GO:0009401">
    <property type="term" value="P:phosphoenolpyruvate-dependent sugar phosphotransferase system"/>
    <property type="evidence" value="ECO:0007669"/>
    <property type="project" value="InterPro"/>
</dbReference>
<dbReference type="GO" id="GO:0016740">
    <property type="term" value="F:transferase activity"/>
    <property type="evidence" value="ECO:0007669"/>
    <property type="project" value="UniProtKB-KW"/>
</dbReference>
<dbReference type="Gene3D" id="3.40.50.510">
    <property type="entry name" value="Phosphotransferase system, mannose-type IIA component"/>
    <property type="match status" value="1"/>
</dbReference>
<dbReference type="PROSITE" id="PS51096">
    <property type="entry name" value="PTS_EIIA_TYPE_4"/>
    <property type="match status" value="1"/>
</dbReference>
<sequence length="140" mass="15440">MRKILIATHGTLARGAKNTIELLVGKIADITCISAYVDKEGEDITKSIEKFFKSIKSEDEVVVFTDIIGGSVNQKIVSYASQSNALVVSGFNLPVILTVILENGVISKERLNEIIAESREQLKLVEIDVNENNNDEDFLE</sequence>
<protein>
    <submittedName>
        <fullName evidence="3">PTS system, mannose-specific IIA component</fullName>
        <ecNumber evidence="3">2.7.1.69</ecNumber>
    </submittedName>
</protein>
<dbReference type="GO" id="GO:0016020">
    <property type="term" value="C:membrane"/>
    <property type="evidence" value="ECO:0007669"/>
    <property type="project" value="InterPro"/>
</dbReference>
<evidence type="ECO:0000259" key="2">
    <source>
        <dbReference type="PROSITE" id="PS51096"/>
    </source>
</evidence>
<dbReference type="EC" id="2.7.1.69" evidence="3"/>
<dbReference type="Proteomes" id="UP000019482">
    <property type="component" value="Unassembled WGS sequence"/>
</dbReference>
<dbReference type="Pfam" id="PF03610">
    <property type="entry name" value="EIIA-man"/>
    <property type="match status" value="1"/>
</dbReference>
<dbReference type="RefSeq" id="WP_017751690.1">
    <property type="nucleotide sequence ID" value="NZ_CBXI010000023.1"/>
</dbReference>
<dbReference type="GeneID" id="29420803"/>
<reference evidence="3 4" key="1">
    <citation type="journal article" date="2015" name="Genome Announc.">
        <title>Draft Genome Sequence of Clostridium tyrobutyricum Strain DIVETGP, Isolated from Cow's Milk for Grana Padano Production.</title>
        <authorList>
            <person name="Soggiu A."/>
            <person name="Piras C."/>
            <person name="Gaiarsa S."/>
            <person name="Sassera D."/>
            <person name="Roncada P."/>
            <person name="Bendixen E."/>
            <person name="Brasca M."/>
            <person name="Bonizzi L."/>
        </authorList>
    </citation>
    <scope>NUCLEOTIDE SEQUENCE [LARGE SCALE GENOMIC DNA]</scope>
    <source>
        <strain evidence="3 4">DIVETGP</strain>
    </source>
</reference>
<evidence type="ECO:0000313" key="4">
    <source>
        <dbReference type="Proteomes" id="UP000019482"/>
    </source>
</evidence>
<evidence type="ECO:0000256" key="1">
    <source>
        <dbReference type="ARBA" id="ARBA00022679"/>
    </source>
</evidence>
<evidence type="ECO:0000313" key="3">
    <source>
        <dbReference type="EMBL" id="CDL91395.1"/>
    </source>
</evidence>
<accession>W6N5N1</accession>
<keyword evidence="1 3" id="KW-0808">Transferase</keyword>
<proteinExistence type="predicted"/>
<gene>
    <name evidence="3" type="ORF">CTDIVETGP_1465</name>
</gene>
<keyword evidence="4" id="KW-1185">Reference proteome</keyword>
<comment type="caution">
    <text evidence="3">The sequence shown here is derived from an EMBL/GenBank/DDBJ whole genome shotgun (WGS) entry which is preliminary data.</text>
</comment>
<dbReference type="OrthoDB" id="6623712at2"/>
<dbReference type="SUPFAM" id="SSF53062">
    <property type="entry name" value="PTS system fructose IIA component-like"/>
    <property type="match status" value="1"/>
</dbReference>
<dbReference type="PANTHER" id="PTHR33799">
    <property type="entry name" value="PTS PERMEASE-RELATED-RELATED"/>
    <property type="match status" value="1"/>
</dbReference>
<dbReference type="AlphaFoldDB" id="W6N5N1"/>
<dbReference type="InterPro" id="IPR004701">
    <property type="entry name" value="PTS_EIIA_man-typ"/>
</dbReference>
<feature type="domain" description="PTS EIIA type-4" evidence="2">
    <location>
        <begin position="1"/>
        <end position="140"/>
    </location>
</feature>
<dbReference type="EMBL" id="CBXI010000023">
    <property type="protein sequence ID" value="CDL91395.1"/>
    <property type="molecule type" value="Genomic_DNA"/>
</dbReference>
<organism evidence="3 4">
    <name type="scientific">Clostridium tyrobutyricum DIVETGP</name>
    <dbReference type="NCBI Taxonomy" id="1408889"/>
    <lineage>
        <taxon>Bacteria</taxon>
        <taxon>Bacillati</taxon>
        <taxon>Bacillota</taxon>
        <taxon>Clostridia</taxon>
        <taxon>Eubacteriales</taxon>
        <taxon>Clostridiaceae</taxon>
        <taxon>Clostridium</taxon>
    </lineage>
</organism>
<name>W6N5N1_CLOTY</name>
<dbReference type="InterPro" id="IPR051471">
    <property type="entry name" value="Bacterial_PTS_sugar_comp"/>
</dbReference>